<dbReference type="InterPro" id="IPR028974">
    <property type="entry name" value="TSP_type-3_rpt"/>
</dbReference>
<evidence type="ECO:0000313" key="2">
    <source>
        <dbReference type="EMBL" id="AOW10957.1"/>
    </source>
</evidence>
<reference evidence="2 3" key="1">
    <citation type="submission" date="2016-10" db="EMBL/GenBank/DDBJ databases">
        <title>Flavobacterium gilvum sp. nov., isolated from stream water.</title>
        <authorList>
            <person name="Shin S.-K."/>
            <person name="Cho Y.-J."/>
            <person name="Yi H."/>
        </authorList>
    </citation>
    <scope>NUCLEOTIDE SEQUENCE [LARGE SCALE GENOMIC DNA]</scope>
    <source>
        <strain evidence="2 3">EM1308</strain>
    </source>
</reference>
<dbReference type="InterPro" id="IPR026341">
    <property type="entry name" value="T9SS_type_B"/>
</dbReference>
<dbReference type="Pfam" id="PF13585">
    <property type="entry name" value="CHU_C"/>
    <property type="match status" value="1"/>
</dbReference>
<dbReference type="Gene3D" id="2.60.40.10">
    <property type="entry name" value="Immunoglobulins"/>
    <property type="match status" value="1"/>
</dbReference>
<name>A0AAC9I762_9FLAO</name>
<dbReference type="GO" id="GO:0005509">
    <property type="term" value="F:calcium ion binding"/>
    <property type="evidence" value="ECO:0007669"/>
    <property type="project" value="InterPro"/>
</dbReference>
<keyword evidence="1" id="KW-0732">Signal</keyword>
<dbReference type="RefSeq" id="WP_035633921.1">
    <property type="nucleotide sequence ID" value="NZ_CP017479.1"/>
</dbReference>
<organism evidence="2 3">
    <name type="scientific">Flavobacterium gilvum</name>
    <dbReference type="NCBI Taxonomy" id="1492737"/>
    <lineage>
        <taxon>Bacteria</taxon>
        <taxon>Pseudomonadati</taxon>
        <taxon>Bacteroidota</taxon>
        <taxon>Flavobacteriia</taxon>
        <taxon>Flavobacteriales</taxon>
        <taxon>Flavobacteriaceae</taxon>
        <taxon>Flavobacterium</taxon>
    </lineage>
</organism>
<protein>
    <submittedName>
        <fullName evidence="2">Gliding motility protein</fullName>
    </submittedName>
</protein>
<accession>A0AAC9I762</accession>
<proteinExistence type="predicted"/>
<evidence type="ECO:0000313" key="3">
    <source>
        <dbReference type="Proteomes" id="UP000175968"/>
    </source>
</evidence>
<gene>
    <name evidence="2" type="ORF">EM308_16500</name>
</gene>
<dbReference type="NCBIfam" id="TIGR04131">
    <property type="entry name" value="Bac_Flav_CTERM"/>
    <property type="match status" value="1"/>
</dbReference>
<keyword evidence="3" id="KW-1185">Reference proteome</keyword>
<dbReference type="SUPFAM" id="SSF103647">
    <property type="entry name" value="TSP type-3 repeat"/>
    <property type="match status" value="1"/>
</dbReference>
<dbReference type="Gene3D" id="4.10.1080.10">
    <property type="entry name" value="TSP type-3 repeat"/>
    <property type="match status" value="1"/>
</dbReference>
<feature type="chain" id="PRO_5041928215" evidence="1">
    <location>
        <begin position="20"/>
        <end position="1489"/>
    </location>
</feature>
<feature type="signal peptide" evidence="1">
    <location>
        <begin position="1"/>
        <end position="19"/>
    </location>
</feature>
<evidence type="ECO:0000256" key="1">
    <source>
        <dbReference type="SAM" id="SignalP"/>
    </source>
</evidence>
<dbReference type="Proteomes" id="UP000175968">
    <property type="component" value="Chromosome"/>
</dbReference>
<dbReference type="EMBL" id="CP017479">
    <property type="protein sequence ID" value="AOW10957.1"/>
    <property type="molecule type" value="Genomic_DNA"/>
</dbReference>
<dbReference type="InterPro" id="IPR013783">
    <property type="entry name" value="Ig-like_fold"/>
</dbReference>
<sequence length="1489" mass="160323">MKTKFPLLLILFCAINSFAQFSKTHYIPPLISSNGLVADQHIYISTPSLTNVNFKIIANGGAVINGTVNSSSPYYYYVGTGSNTQLFTPTSGKVDNRGYVIEAEDLIYVSVRVNAGYNSNNGSYSHAGGLVSKGNSALGTTFRLGAMLNPLFDMTLLNFASVLATENGTKITISNIPNGTILVDGTTVTGPITAILNKNESYVIAMQNNNYGGTPSNSSKIIGGLVTSDKPVVVNSGSFGGSNSAISSSGRDVGFDQIVSLEKTGKEYVFIKGLGTNDLERVILVAHSDNTQIFLNGNTSSPFKILNKGEYIAIDGSNFINGNMYVSTTENVFAYQCIAGTPNPANQNLFFVPPINCSTPNTVDNIPQIQSIGNNSFNGYLNVVTETGATVLLNDSPIGVPPVSIEGTSAFVRYTVSGLSGNIAVKSTKQVYVSYFGTNGAATYGGYYSGFDLKPEIVSGKIALNSSSCIPNVSLKINSLSSYDTFAWYKDDVVIPGEIKNSYTPTQPGFYQVRGSISGCVSNIFSDKIPVSECPINIDNDLANDNVDIDYDNDGITNCTESYGNLPVNLSNSNSGTLTTGTYSNTFSGSVTSSVPAAAVPFVGKADGSFVTEVLAGKGFSASYNLTFAKPINLALEYVSSSNTTDLLNSDAEYIVNSDINKTITVLNPNNQLLIDTNYDGVYESGVTQFSSFEIRFRLNGSIPLPAGTGTFQFLSYQTQSLKITHKNLLENAGNKSTFKLTATCVPKDSDGDGVPDQLDLDSDNDGIPDLIENQVKPKTLSNTDTNLNGLDDIFEPQIPPLDTDNDGVPNYLDLDSDNDGIFDIVESGSNAPDVNKNGIIDTPTFGTNGLSDSLETTTDSGILKYTVLDSDTDGIKNFTETDSDNDGCNDVIEAGFSDPNFDGILGNSPVTVNTNGVVTSGTNGYTLPNSNYILSIPIIITKQPENQTVCESQNVTFTIESNADSFQWQVSTDSGNIWNSLVNNTIYSGVKTTAVTIQKTTLPMNGYQYRVLLNRNNNACGLTSANTAKLNILDLPVLNSPITIIQCDDDTDGISNFNITEKNSFISSNFSNQKFTYFTTLAGANTNDSSVLISNPLVFSSSNKSIWTRVENSNGCFSVAQLDLKVSTTQINSGFKRIFKVCDDFIDAVHDDKDGITAFNFSSVTADIQGMLPAPSTNYIIKYYANEADALSEINAITNTSNYRNTTPNQQEIWVRVDSNLDNACFGLGNYVTLKVNAKPNIDINSDLSANKLICSNLPTFFVKLNAGIIGNVPADTYNYVWSKDGSIIPGENNETLDVNEEGKYTVEVSNKEDNSCSRSRTITVTASDIATLNSVNISDLSQSNTVEVNTSGSGNYDYSINAPNGPFQDSNYFENVPPGILELYIHDKNGCGTISKTIAVLGIPKFFTPNNDGYNDYWNIKGANEMFNSGAKIFIYDRYGKAIKQIFASSNGWDGTYIGNPMPSDDYWYTIKLDDGREAKGHFSLQR</sequence>
<dbReference type="KEGG" id="fgl:EM308_16500"/>